<comment type="caution">
    <text evidence="4">The sequence shown here is derived from an EMBL/GenBank/DDBJ whole genome shotgun (WGS) entry which is preliminary data.</text>
</comment>
<comment type="similarity">
    <text evidence="2">Belongs to the cut8/STS1 family.</text>
</comment>
<evidence type="ECO:0000256" key="1">
    <source>
        <dbReference type="ARBA" id="ARBA00004123"/>
    </source>
</evidence>
<keyword evidence="5" id="KW-1185">Reference proteome</keyword>
<dbReference type="GO" id="GO:0031965">
    <property type="term" value="C:nuclear membrane"/>
    <property type="evidence" value="ECO:0007669"/>
    <property type="project" value="TreeGrafter"/>
</dbReference>
<gene>
    <name evidence="4" type="ORF">ABG768_004072</name>
</gene>
<dbReference type="AlphaFoldDB" id="A0AAW2A2M9"/>
<dbReference type="GO" id="GO:0070628">
    <property type="term" value="F:proteasome binding"/>
    <property type="evidence" value="ECO:0007669"/>
    <property type="project" value="TreeGrafter"/>
</dbReference>
<protein>
    <submittedName>
        <fullName evidence="4">Uncharacterized protein</fullName>
    </submittedName>
</protein>
<dbReference type="Proteomes" id="UP001479290">
    <property type="component" value="Unassembled WGS sequence"/>
</dbReference>
<evidence type="ECO:0000313" key="5">
    <source>
        <dbReference type="Proteomes" id="UP001479290"/>
    </source>
</evidence>
<proteinExistence type="inferred from homology"/>
<evidence type="ECO:0000256" key="3">
    <source>
        <dbReference type="ARBA" id="ARBA00023242"/>
    </source>
</evidence>
<dbReference type="Pfam" id="PF08559">
    <property type="entry name" value="Cut8"/>
    <property type="match status" value="1"/>
</dbReference>
<evidence type="ECO:0000256" key="2">
    <source>
        <dbReference type="ARBA" id="ARBA00006199"/>
    </source>
</evidence>
<organism evidence="4 5">
    <name type="scientific">Culter alburnus</name>
    <name type="common">Topmouth culter</name>
    <dbReference type="NCBI Taxonomy" id="194366"/>
    <lineage>
        <taxon>Eukaryota</taxon>
        <taxon>Metazoa</taxon>
        <taxon>Chordata</taxon>
        <taxon>Craniata</taxon>
        <taxon>Vertebrata</taxon>
        <taxon>Euteleostomi</taxon>
        <taxon>Actinopterygii</taxon>
        <taxon>Neopterygii</taxon>
        <taxon>Teleostei</taxon>
        <taxon>Ostariophysi</taxon>
        <taxon>Cypriniformes</taxon>
        <taxon>Xenocyprididae</taxon>
        <taxon>Xenocypridinae</taxon>
        <taxon>Culter</taxon>
    </lineage>
</organism>
<dbReference type="PANTHER" id="PTHR28032:SF1">
    <property type="entry name" value="FI02826P"/>
    <property type="match status" value="1"/>
</dbReference>
<accession>A0AAW2A2M9</accession>
<sequence length="245" mass="27682">MADESDQRSVLVEIPEPQAKITGCLRRSYMDILCSRLSAGCGVKHACSRRRRTGERLYECQTSVSKQLLDSLLLAEQSVQMASGSLTSDLKLLLQDLHQKKTSVYRSIPYSRLGSNRDAHCFRKARPHLMAFKRSCEEGGRLLLRSGEWEKLLEFVQAACRLASDLPQWETSGHNTLRERCFNTLAAFCTAALQKHRPAARRARGLLRRFRTAPASRSAIGPCLEELEKIMQEHQSGESQTQIHP</sequence>
<comment type="subcellular location">
    <subcellularLocation>
        <location evidence="1">Nucleus</location>
    </subcellularLocation>
</comment>
<dbReference type="GO" id="GO:0031144">
    <property type="term" value="P:proteasome localization"/>
    <property type="evidence" value="ECO:0007669"/>
    <property type="project" value="InterPro"/>
</dbReference>
<keyword evidence="3" id="KW-0539">Nucleus</keyword>
<dbReference type="PANTHER" id="PTHR28032">
    <property type="entry name" value="FI02826P"/>
    <property type="match status" value="1"/>
</dbReference>
<dbReference type="InterPro" id="IPR038422">
    <property type="entry name" value="Cut8/Sts1_sf"/>
</dbReference>
<evidence type="ECO:0000313" key="4">
    <source>
        <dbReference type="EMBL" id="KAK9967001.1"/>
    </source>
</evidence>
<dbReference type="InterPro" id="IPR013868">
    <property type="entry name" value="Cut8/Sts1_fam"/>
</dbReference>
<name>A0AAW2A2M9_CULAL</name>
<dbReference type="Gene3D" id="1.20.58.1590">
    <property type="entry name" value="Tethering factor for nuclear proteasome Cut8/Sts1"/>
    <property type="match status" value="1"/>
</dbReference>
<dbReference type="GO" id="GO:0071630">
    <property type="term" value="P:nuclear protein quality control by the ubiquitin-proteasome system"/>
    <property type="evidence" value="ECO:0007669"/>
    <property type="project" value="InterPro"/>
</dbReference>
<reference evidence="4 5" key="1">
    <citation type="submission" date="2024-05" db="EMBL/GenBank/DDBJ databases">
        <title>A high-quality chromosomal-level genome assembly of Topmouth culter (Culter alburnus).</title>
        <authorList>
            <person name="Zhao H."/>
        </authorList>
    </citation>
    <scope>NUCLEOTIDE SEQUENCE [LARGE SCALE GENOMIC DNA]</scope>
    <source>
        <strain evidence="4">CATC2023</strain>
        <tissue evidence="4">Muscle</tissue>
    </source>
</reference>
<dbReference type="EMBL" id="JAWDJR010000011">
    <property type="protein sequence ID" value="KAK9967001.1"/>
    <property type="molecule type" value="Genomic_DNA"/>
</dbReference>